<evidence type="ECO:0000313" key="2">
    <source>
        <dbReference type="EMBL" id="ORY53315.1"/>
    </source>
</evidence>
<proteinExistence type="predicted"/>
<dbReference type="SUPFAM" id="SSF48403">
    <property type="entry name" value="Ankyrin repeat"/>
    <property type="match status" value="2"/>
</dbReference>
<evidence type="ECO:0000313" key="3">
    <source>
        <dbReference type="Proteomes" id="UP000193920"/>
    </source>
</evidence>
<name>A0A1Y2D412_9FUNG</name>
<feature type="compositionally biased region" description="Low complexity" evidence="1">
    <location>
        <begin position="101"/>
        <end position="111"/>
    </location>
</feature>
<dbReference type="EMBL" id="MCOG01000091">
    <property type="protein sequence ID" value="ORY53315.1"/>
    <property type="molecule type" value="Genomic_DNA"/>
</dbReference>
<dbReference type="InterPro" id="IPR036770">
    <property type="entry name" value="Ankyrin_rpt-contain_sf"/>
</dbReference>
<dbReference type="OrthoDB" id="10532424at2759"/>
<dbReference type="SMART" id="SM00248">
    <property type="entry name" value="ANK"/>
    <property type="match status" value="3"/>
</dbReference>
<keyword evidence="3" id="KW-1185">Reference proteome</keyword>
<dbReference type="Proteomes" id="UP000193920">
    <property type="component" value="Unassembled WGS sequence"/>
</dbReference>
<reference evidence="2 3" key="1">
    <citation type="submission" date="2016-08" db="EMBL/GenBank/DDBJ databases">
        <title>A Parts List for Fungal Cellulosomes Revealed by Comparative Genomics.</title>
        <authorList>
            <consortium name="DOE Joint Genome Institute"/>
            <person name="Haitjema C.H."/>
            <person name="Gilmore S.P."/>
            <person name="Henske J.K."/>
            <person name="Solomon K.V."/>
            <person name="De Groot R."/>
            <person name="Kuo A."/>
            <person name="Mondo S.J."/>
            <person name="Salamov A.A."/>
            <person name="Labutti K."/>
            <person name="Zhao Z."/>
            <person name="Chiniquy J."/>
            <person name="Barry K."/>
            <person name="Brewer H.M."/>
            <person name="Purvine S.O."/>
            <person name="Wright A.T."/>
            <person name="Boxma B."/>
            <person name="Van Alen T."/>
            <person name="Hackstein J.H."/>
            <person name="Baker S.E."/>
            <person name="Grigoriev I.V."/>
            <person name="O'Malley M.A."/>
        </authorList>
    </citation>
    <scope>NUCLEOTIDE SEQUENCE [LARGE SCALE GENOMIC DNA]</scope>
    <source>
        <strain evidence="2 3">G1</strain>
    </source>
</reference>
<organism evidence="2 3">
    <name type="scientific">Neocallimastix californiae</name>
    <dbReference type="NCBI Taxonomy" id="1754190"/>
    <lineage>
        <taxon>Eukaryota</taxon>
        <taxon>Fungi</taxon>
        <taxon>Fungi incertae sedis</taxon>
        <taxon>Chytridiomycota</taxon>
        <taxon>Chytridiomycota incertae sedis</taxon>
        <taxon>Neocallimastigomycetes</taxon>
        <taxon>Neocallimastigales</taxon>
        <taxon>Neocallimastigaceae</taxon>
        <taxon>Neocallimastix</taxon>
    </lineage>
</organism>
<comment type="caution">
    <text evidence="2">The sequence shown here is derived from an EMBL/GenBank/DDBJ whole genome shotgun (WGS) entry which is preliminary data.</text>
</comment>
<accession>A0A1Y2D412</accession>
<dbReference type="AlphaFoldDB" id="A0A1Y2D412"/>
<sequence length="740" mass="88217">MDDKEKPKKNDSPMEELMYKLDLIRYLKKEKSKTSKMKKEVKVEENIENNNDLKSTNEKIDNQKSTKYMINSLDLMKFLKKEKSKSKVNEEMKNETDKKNNNSNNSNNNNKENPEKNENPLDDLMELLEQNIDLEDFRKKMEKFNNYTGLNFLYNYYYYEKPEVTDIERRNGLKGIEEKIIKINDFKTIKEKIKLIKHLINSHLIKTVDDIKVFLKENEITIKELNSLKGFDLLIYLIEGQTGYITIPLIKHVVSYTYYKNLNYTIFSNKFGVRSPLLSAIINKNYRAADFLIKRGADINFKINSINVLYYLLNNQFLDKSTLKYLINNGYDVAVMDSFIINNLSNDYINIIFNYGIFDNTFVLRMLHGYKKQIPLSNAHIQFLVEREKKKIKIQNDWYFEAFSKSDYAKIDLLFTNEIIPNESKINDIIYKIFSIVDIYDMKNHSDKKYEFREAIENKELKQFQKMSKEFLDDVSLPNIEQKRNMIKEIMKEDNFERLIEYVKRNNIMTKDLNDEHFDILIYAIENGVSFDNIYEIIKLAQYHIFDYKIIDDESKDFKTPFLVAISNRRYDVIDFLINNEVNIHKHLITMVDDKPCNDLINYLCRNKKLNYQSLIYIFSKLDNSKEDYYVAPESFNYLIESSKNKEAEFLINKFSLPIVDDWYKKAAQVENFGFIDMAFEHDTREFDKKSEILQTILAENLHPMKIAEFMKYTKHTKIKDIYRETMISIFQGEFGKLLS</sequence>
<protein>
    <submittedName>
        <fullName evidence="2">Uncharacterized protein</fullName>
    </submittedName>
</protein>
<gene>
    <name evidence="2" type="ORF">LY90DRAFT_508011</name>
</gene>
<feature type="compositionally biased region" description="Basic and acidic residues" evidence="1">
    <location>
        <begin position="84"/>
        <end position="100"/>
    </location>
</feature>
<dbReference type="InterPro" id="IPR002110">
    <property type="entry name" value="Ankyrin_rpt"/>
</dbReference>
<feature type="region of interest" description="Disordered" evidence="1">
    <location>
        <begin position="84"/>
        <end position="119"/>
    </location>
</feature>
<dbReference type="Gene3D" id="1.25.40.20">
    <property type="entry name" value="Ankyrin repeat-containing domain"/>
    <property type="match status" value="2"/>
</dbReference>
<evidence type="ECO:0000256" key="1">
    <source>
        <dbReference type="SAM" id="MobiDB-lite"/>
    </source>
</evidence>